<dbReference type="EMBL" id="RBNI01022302">
    <property type="protein sequence ID" value="RUO96263.1"/>
    <property type="molecule type" value="Genomic_DNA"/>
</dbReference>
<evidence type="ECO:0000259" key="2">
    <source>
        <dbReference type="Pfam" id="PF05185"/>
    </source>
</evidence>
<dbReference type="InterPro" id="IPR025799">
    <property type="entry name" value="Arg_MeTrfase"/>
</dbReference>
<dbReference type="PANTHER" id="PTHR10738">
    <property type="entry name" value="PROTEIN ARGININE N-METHYLTRANSFERASE 5"/>
    <property type="match status" value="1"/>
</dbReference>
<comment type="caution">
    <text evidence="3">The sequence shown here is derived from an EMBL/GenBank/DDBJ whole genome shotgun (WGS) entry which is preliminary data.</text>
</comment>
<dbReference type="Pfam" id="PF05185">
    <property type="entry name" value="PRMT5"/>
    <property type="match status" value="1"/>
</dbReference>
<feature type="non-terminal residue" evidence="3">
    <location>
        <position position="1"/>
    </location>
</feature>
<name>A0A433A111_9FUNG</name>
<reference evidence="3 4" key="1">
    <citation type="journal article" date="2018" name="New Phytol.">
        <title>Phylogenomics of Endogonaceae and evolution of mycorrhizas within Mucoromycota.</title>
        <authorList>
            <person name="Chang Y."/>
            <person name="Desiro A."/>
            <person name="Na H."/>
            <person name="Sandor L."/>
            <person name="Lipzen A."/>
            <person name="Clum A."/>
            <person name="Barry K."/>
            <person name="Grigoriev I.V."/>
            <person name="Martin F.M."/>
            <person name="Stajich J.E."/>
            <person name="Smith M.E."/>
            <person name="Bonito G."/>
            <person name="Spatafora J.W."/>
        </authorList>
    </citation>
    <scope>NUCLEOTIDE SEQUENCE [LARGE SCALE GENOMIC DNA]</scope>
    <source>
        <strain evidence="3 4">GMNB39</strain>
    </source>
</reference>
<gene>
    <name evidence="3" type="ORF">BC936DRAFT_142316</name>
</gene>
<evidence type="ECO:0000313" key="3">
    <source>
        <dbReference type="EMBL" id="RUO96263.1"/>
    </source>
</evidence>
<evidence type="ECO:0000313" key="4">
    <source>
        <dbReference type="Proteomes" id="UP000268093"/>
    </source>
</evidence>
<dbReference type="PANTHER" id="PTHR10738:SF0">
    <property type="entry name" value="PROTEIN ARGININE N-METHYLTRANSFERASE 5"/>
    <property type="match status" value="1"/>
</dbReference>
<dbReference type="Gene3D" id="3.40.50.150">
    <property type="entry name" value="Vaccinia Virus protein VP39"/>
    <property type="match status" value="1"/>
</dbReference>
<dbReference type="Gene3D" id="3.20.20.150">
    <property type="entry name" value="Divalent-metal-dependent TIM barrel enzymes"/>
    <property type="match status" value="1"/>
</dbReference>
<dbReference type="GO" id="GO:0006355">
    <property type="term" value="P:regulation of DNA-templated transcription"/>
    <property type="evidence" value="ECO:0007669"/>
    <property type="project" value="TreeGrafter"/>
</dbReference>
<organism evidence="3 4">
    <name type="scientific">Jimgerdemannia flammicorona</name>
    <dbReference type="NCBI Taxonomy" id="994334"/>
    <lineage>
        <taxon>Eukaryota</taxon>
        <taxon>Fungi</taxon>
        <taxon>Fungi incertae sedis</taxon>
        <taxon>Mucoromycota</taxon>
        <taxon>Mucoromycotina</taxon>
        <taxon>Endogonomycetes</taxon>
        <taxon>Endogonales</taxon>
        <taxon>Endogonaceae</taxon>
        <taxon>Jimgerdemannia</taxon>
    </lineage>
</organism>
<dbReference type="InterPro" id="IPR035075">
    <property type="entry name" value="PRMT5"/>
</dbReference>
<sequence>HKPSFVLTSTHRRLHAAGGSTAYQQYVRHLNRTLPEPDQVERFATGYQDYLQAPLQPLTENLDSSTYETF</sequence>
<protein>
    <recommendedName>
        <fullName evidence="2">PRMT5 arginine-N-methyltransferase domain-containing protein</fullName>
    </recommendedName>
</protein>
<dbReference type="GO" id="GO:0016274">
    <property type="term" value="F:protein-arginine N-methyltransferase activity"/>
    <property type="evidence" value="ECO:0007669"/>
    <property type="project" value="InterPro"/>
</dbReference>
<feature type="domain" description="PRMT5 arginine-N-methyltransferase" evidence="2">
    <location>
        <begin position="40"/>
        <end position="70"/>
    </location>
</feature>
<keyword evidence="1" id="KW-0949">S-adenosyl-L-methionine</keyword>
<feature type="non-terminal residue" evidence="3">
    <location>
        <position position="70"/>
    </location>
</feature>
<proteinExistence type="predicted"/>
<accession>A0A433A111</accession>
<keyword evidence="4" id="KW-1185">Reference proteome</keyword>
<evidence type="ECO:0000256" key="1">
    <source>
        <dbReference type="ARBA" id="ARBA00022691"/>
    </source>
</evidence>
<dbReference type="OrthoDB" id="1368803at2759"/>
<dbReference type="GO" id="GO:0005829">
    <property type="term" value="C:cytosol"/>
    <property type="evidence" value="ECO:0007669"/>
    <property type="project" value="TreeGrafter"/>
</dbReference>
<dbReference type="AlphaFoldDB" id="A0A433A111"/>
<dbReference type="Proteomes" id="UP000268093">
    <property type="component" value="Unassembled WGS sequence"/>
</dbReference>
<dbReference type="InterPro" id="IPR029063">
    <property type="entry name" value="SAM-dependent_MTases_sf"/>
</dbReference>
<dbReference type="GO" id="GO:0005634">
    <property type="term" value="C:nucleus"/>
    <property type="evidence" value="ECO:0007669"/>
    <property type="project" value="TreeGrafter"/>
</dbReference>